<dbReference type="HAMAP" id="MF_00484">
    <property type="entry name" value="Glycogen_synth"/>
    <property type="match status" value="1"/>
</dbReference>
<reference evidence="12" key="1">
    <citation type="submission" date="2016-10" db="EMBL/GenBank/DDBJ databases">
        <authorList>
            <person name="Varghese N."/>
            <person name="Submissions S."/>
        </authorList>
    </citation>
    <scope>NUCLEOTIDE SEQUENCE [LARGE SCALE GENOMIC DNA]</scope>
    <source>
        <strain evidence="12">DSM 14807</strain>
    </source>
</reference>
<dbReference type="STRING" id="1393122.SAMN05660895_2117"/>
<evidence type="ECO:0000259" key="9">
    <source>
        <dbReference type="Pfam" id="PF00534"/>
    </source>
</evidence>
<keyword evidence="7 8" id="KW-0320">Glycogen biosynthesis</keyword>
<evidence type="ECO:0000259" key="10">
    <source>
        <dbReference type="Pfam" id="PF08323"/>
    </source>
</evidence>
<accession>A0A1I7NJW4</accession>
<dbReference type="Gene3D" id="3.40.50.2000">
    <property type="entry name" value="Glycogen Phosphorylase B"/>
    <property type="match status" value="2"/>
</dbReference>
<dbReference type="NCBIfam" id="TIGR02095">
    <property type="entry name" value="glgA"/>
    <property type="match status" value="1"/>
</dbReference>
<evidence type="ECO:0000256" key="2">
    <source>
        <dbReference type="ARBA" id="ARBA00002764"/>
    </source>
</evidence>
<protein>
    <recommendedName>
        <fullName evidence="8">Glycogen synthase</fullName>
        <ecNumber evidence="8">2.4.1.21</ecNumber>
    </recommendedName>
    <alternativeName>
        <fullName evidence="8">Starch [bacterial glycogen] synthase</fullName>
    </alternativeName>
</protein>
<comment type="pathway">
    <text evidence="3 8">Glycan biosynthesis; glycogen biosynthesis.</text>
</comment>
<dbReference type="SUPFAM" id="SSF53756">
    <property type="entry name" value="UDP-Glycosyltransferase/glycogen phosphorylase"/>
    <property type="match status" value="1"/>
</dbReference>
<evidence type="ECO:0000256" key="3">
    <source>
        <dbReference type="ARBA" id="ARBA00004964"/>
    </source>
</evidence>
<dbReference type="OrthoDB" id="9808590at2"/>
<comment type="function">
    <text evidence="2 8">Synthesizes alpha-1,4-glucan chains using ADP-glucose.</text>
</comment>
<evidence type="ECO:0000256" key="5">
    <source>
        <dbReference type="ARBA" id="ARBA00022676"/>
    </source>
</evidence>
<evidence type="ECO:0000256" key="8">
    <source>
        <dbReference type="HAMAP-Rule" id="MF_00484"/>
    </source>
</evidence>
<keyword evidence="5 8" id="KW-0328">Glycosyltransferase</keyword>
<dbReference type="Proteomes" id="UP000199537">
    <property type="component" value="Unassembled WGS sequence"/>
</dbReference>
<evidence type="ECO:0000313" key="12">
    <source>
        <dbReference type="Proteomes" id="UP000199537"/>
    </source>
</evidence>
<sequence>MEVLHVSAECYPVAKVGGLGDVVGALPKYQQRQGWIAKVVMPCYRTRFLIEHEFELVHQGGLWLGPTWYHFNVIREKHNLLGFDLYLLEIPGLIEGDQVYGCFNDLERFTAFQIGVMEWLNSWRHHPDVVHCHDHHTGLIPFMMNYCYKYDYLRQIPTVFTIHNAQYQGQFGWDKAYYLPAYDPWKAGMLDWNHLINPMAAAVKCSWRVTTVSPHYLDELCTSAAGLEALFRQERHKASGILNGIDTETWNPATDPRIMHHYDVQTVREGKAANKTDICRRFQLDETKPLFVFIGRLVYEKGADLLPDAVARSLYESQYALNFIFLGSGDPHMEWLLRQSEYHHHTNCKSYIGYDENLSHQLYAAADFLLMPSRIEPCGLNQMYAMRYGTIPIVRAVGGLYDTVIDIGDPGGYGLRFLQPSVWDITHAISRAMELYQHPQQMLELQQHIMQLDFSWDKSAQEYLHLYAQLKP</sequence>
<dbReference type="InterPro" id="IPR011835">
    <property type="entry name" value="GS/SS"/>
</dbReference>
<keyword evidence="12" id="KW-1185">Reference proteome</keyword>
<feature type="domain" description="Starch synthase catalytic" evidence="10">
    <location>
        <begin position="3"/>
        <end position="232"/>
    </location>
</feature>
<evidence type="ECO:0000256" key="7">
    <source>
        <dbReference type="ARBA" id="ARBA00023056"/>
    </source>
</evidence>
<gene>
    <name evidence="8" type="primary">glgA</name>
    <name evidence="11" type="ORF">SAMN05660895_2117</name>
</gene>
<dbReference type="GO" id="GO:0005978">
    <property type="term" value="P:glycogen biosynthetic process"/>
    <property type="evidence" value="ECO:0007669"/>
    <property type="project" value="UniProtKB-UniRule"/>
</dbReference>
<dbReference type="GO" id="GO:0009011">
    <property type="term" value="F:alpha-1,4-glucan glucosyltransferase (ADP-glucose donor) activity"/>
    <property type="evidence" value="ECO:0007669"/>
    <property type="project" value="UniProtKB-UniRule"/>
</dbReference>
<keyword evidence="6 8" id="KW-0808">Transferase</keyword>
<evidence type="ECO:0000313" key="11">
    <source>
        <dbReference type="EMBL" id="SFV34930.1"/>
    </source>
</evidence>
<name>A0A1I7NJW4_9BACT</name>
<dbReference type="GO" id="GO:0004373">
    <property type="term" value="F:alpha-1,4-glucan glucosyltransferase (UDP-glucose donor) activity"/>
    <property type="evidence" value="ECO:0007669"/>
    <property type="project" value="InterPro"/>
</dbReference>
<dbReference type="AlphaFoldDB" id="A0A1I7NJW4"/>
<evidence type="ECO:0000256" key="6">
    <source>
        <dbReference type="ARBA" id="ARBA00022679"/>
    </source>
</evidence>
<dbReference type="EC" id="2.4.1.21" evidence="8"/>
<comment type="similarity">
    <text evidence="4 8">Belongs to the glycosyltransferase 1 family. Bacterial/plant glycogen synthase subfamily.</text>
</comment>
<dbReference type="PANTHER" id="PTHR45825">
    <property type="entry name" value="GRANULE-BOUND STARCH SYNTHASE 1, CHLOROPLASTIC/AMYLOPLASTIC"/>
    <property type="match status" value="1"/>
</dbReference>
<dbReference type="CDD" id="cd03791">
    <property type="entry name" value="GT5_Glycogen_synthase_DULL1-like"/>
    <property type="match status" value="1"/>
</dbReference>
<dbReference type="Pfam" id="PF08323">
    <property type="entry name" value="Glyco_transf_5"/>
    <property type="match status" value="1"/>
</dbReference>
<dbReference type="InterPro" id="IPR001296">
    <property type="entry name" value="Glyco_trans_1"/>
</dbReference>
<dbReference type="RefSeq" id="WP_092460346.1">
    <property type="nucleotide sequence ID" value="NZ_FPCJ01000001.1"/>
</dbReference>
<dbReference type="EMBL" id="FPCJ01000001">
    <property type="protein sequence ID" value="SFV34930.1"/>
    <property type="molecule type" value="Genomic_DNA"/>
</dbReference>
<evidence type="ECO:0000256" key="4">
    <source>
        <dbReference type="ARBA" id="ARBA00010281"/>
    </source>
</evidence>
<comment type="catalytic activity">
    <reaction evidence="1 8">
        <text>[(1-&gt;4)-alpha-D-glucosyl](n) + ADP-alpha-D-glucose = [(1-&gt;4)-alpha-D-glucosyl](n+1) + ADP + H(+)</text>
        <dbReference type="Rhea" id="RHEA:18189"/>
        <dbReference type="Rhea" id="RHEA-COMP:9584"/>
        <dbReference type="Rhea" id="RHEA-COMP:9587"/>
        <dbReference type="ChEBI" id="CHEBI:15378"/>
        <dbReference type="ChEBI" id="CHEBI:15444"/>
        <dbReference type="ChEBI" id="CHEBI:57498"/>
        <dbReference type="ChEBI" id="CHEBI:456216"/>
        <dbReference type="EC" id="2.4.1.21"/>
    </reaction>
</comment>
<dbReference type="UniPathway" id="UPA00164"/>
<dbReference type="InterPro" id="IPR013534">
    <property type="entry name" value="Starch_synth_cat_dom"/>
</dbReference>
<feature type="binding site" evidence="8">
    <location>
        <position position="15"/>
    </location>
    <ligand>
        <name>ADP-alpha-D-glucose</name>
        <dbReference type="ChEBI" id="CHEBI:57498"/>
    </ligand>
</feature>
<proteinExistence type="inferred from homology"/>
<dbReference type="PANTHER" id="PTHR45825:SF11">
    <property type="entry name" value="ALPHA AMYLASE DOMAIN-CONTAINING PROTEIN"/>
    <property type="match status" value="1"/>
</dbReference>
<dbReference type="Pfam" id="PF00534">
    <property type="entry name" value="Glycos_transf_1"/>
    <property type="match status" value="1"/>
</dbReference>
<organism evidence="11 12">
    <name type="scientific">Thermoflavifilum thermophilum</name>
    <dbReference type="NCBI Taxonomy" id="1393122"/>
    <lineage>
        <taxon>Bacteria</taxon>
        <taxon>Pseudomonadati</taxon>
        <taxon>Bacteroidota</taxon>
        <taxon>Chitinophagia</taxon>
        <taxon>Chitinophagales</taxon>
        <taxon>Chitinophagaceae</taxon>
        <taxon>Thermoflavifilum</taxon>
    </lineage>
</organism>
<feature type="domain" description="Glycosyl transferase family 1" evidence="9">
    <location>
        <begin position="279"/>
        <end position="442"/>
    </location>
</feature>
<evidence type="ECO:0000256" key="1">
    <source>
        <dbReference type="ARBA" id="ARBA00001478"/>
    </source>
</evidence>